<dbReference type="GeneID" id="31361283"/>
<organism evidence="1 2">
    <name type="scientific">Heterostelium pallidum (strain ATCC 26659 / Pp 5 / PN500)</name>
    <name type="common">Cellular slime mold</name>
    <name type="synonym">Polysphondylium pallidum</name>
    <dbReference type="NCBI Taxonomy" id="670386"/>
    <lineage>
        <taxon>Eukaryota</taxon>
        <taxon>Amoebozoa</taxon>
        <taxon>Evosea</taxon>
        <taxon>Eumycetozoa</taxon>
        <taxon>Dictyostelia</taxon>
        <taxon>Acytosteliales</taxon>
        <taxon>Acytosteliaceae</taxon>
        <taxon>Heterostelium</taxon>
    </lineage>
</organism>
<name>D3BB67_HETP5</name>
<dbReference type="Proteomes" id="UP000001396">
    <property type="component" value="Unassembled WGS sequence"/>
</dbReference>
<evidence type="ECO:0000313" key="2">
    <source>
        <dbReference type="Proteomes" id="UP000001396"/>
    </source>
</evidence>
<dbReference type="AlphaFoldDB" id="D3BB67"/>
<evidence type="ECO:0000313" key="1">
    <source>
        <dbReference type="EMBL" id="EFA81804.1"/>
    </source>
</evidence>
<sequence>MAKLKLHKTIVVVQRQLYSKQNVDLSHQQSLRQALIISAYWYKDNACYFNYVSYVAPTTTTKNDPAFVVGSTNMYFWHYMGTIYRGKMEIYYNFFASYHGCNPCDAAASQIKQKISTFQRDTDIPLYTVDEVIELIRTMRNHYAEVACPTHKVPKSPTFKKFDLAIGFQKKKRFHNVSEGYGYDL</sequence>
<gene>
    <name evidence="1" type="ORF">PPL_05799</name>
</gene>
<proteinExistence type="predicted"/>
<dbReference type="InParanoid" id="D3BB67"/>
<dbReference type="RefSeq" id="XP_020433921.1">
    <property type="nucleotide sequence ID" value="XM_020576672.1"/>
</dbReference>
<accession>D3BB67</accession>
<protein>
    <submittedName>
        <fullName evidence="1">Uncharacterized protein</fullName>
    </submittedName>
</protein>
<keyword evidence="2" id="KW-1185">Reference proteome</keyword>
<reference evidence="1 2" key="1">
    <citation type="journal article" date="2011" name="Genome Res.">
        <title>Phylogeny-wide analysis of social amoeba genomes highlights ancient origins for complex intercellular communication.</title>
        <authorList>
            <person name="Heidel A.J."/>
            <person name="Lawal H.M."/>
            <person name="Felder M."/>
            <person name="Schilde C."/>
            <person name="Helps N.R."/>
            <person name="Tunggal B."/>
            <person name="Rivero F."/>
            <person name="John U."/>
            <person name="Schleicher M."/>
            <person name="Eichinger L."/>
            <person name="Platzer M."/>
            <person name="Noegel A.A."/>
            <person name="Schaap P."/>
            <person name="Gloeckner G."/>
        </authorList>
    </citation>
    <scope>NUCLEOTIDE SEQUENCE [LARGE SCALE GENOMIC DNA]</scope>
    <source>
        <strain evidence="2">ATCC 26659 / Pp 5 / PN500</strain>
    </source>
</reference>
<comment type="caution">
    <text evidence="1">The sequence shown here is derived from an EMBL/GenBank/DDBJ whole genome shotgun (WGS) entry which is preliminary data.</text>
</comment>
<dbReference type="EMBL" id="ADBJ01000025">
    <property type="protein sequence ID" value="EFA81804.1"/>
    <property type="molecule type" value="Genomic_DNA"/>
</dbReference>